<evidence type="ECO:0000313" key="2">
    <source>
        <dbReference type="Proteomes" id="UP000325315"/>
    </source>
</evidence>
<sequence>MYGFEKKGGLPREEKRMEAFRNVLEDCQLMDVGYSGNWFTGVANVNWISRFPETTIKHLVHSTSNHCPLLITTTNEGDTNRWETFRFEAWWFLEESFESIVKAKWESATGNLLQKLEYIKSELGKWAAQTKHSRNCKKKFFSSKLADLIEAERTDTNLEELIDTKLQLNFEIDKDERY</sequence>
<keyword evidence="1" id="KW-0548">Nucleotidyltransferase</keyword>
<evidence type="ECO:0000313" key="1">
    <source>
        <dbReference type="EMBL" id="KAA3478990.1"/>
    </source>
</evidence>
<organism evidence="1 2">
    <name type="scientific">Gossypium australe</name>
    <dbReference type="NCBI Taxonomy" id="47621"/>
    <lineage>
        <taxon>Eukaryota</taxon>
        <taxon>Viridiplantae</taxon>
        <taxon>Streptophyta</taxon>
        <taxon>Embryophyta</taxon>
        <taxon>Tracheophyta</taxon>
        <taxon>Spermatophyta</taxon>
        <taxon>Magnoliopsida</taxon>
        <taxon>eudicotyledons</taxon>
        <taxon>Gunneridae</taxon>
        <taxon>Pentapetalae</taxon>
        <taxon>rosids</taxon>
        <taxon>malvids</taxon>
        <taxon>Malvales</taxon>
        <taxon>Malvaceae</taxon>
        <taxon>Malvoideae</taxon>
        <taxon>Gossypium</taxon>
    </lineage>
</organism>
<name>A0A5B6WBL4_9ROSI</name>
<dbReference type="GO" id="GO:0003964">
    <property type="term" value="F:RNA-directed DNA polymerase activity"/>
    <property type="evidence" value="ECO:0007669"/>
    <property type="project" value="UniProtKB-KW"/>
</dbReference>
<dbReference type="PANTHER" id="PTHR33710">
    <property type="entry name" value="BNAC02G09200D PROTEIN"/>
    <property type="match status" value="1"/>
</dbReference>
<gene>
    <name evidence="1" type="ORF">EPI10_019552</name>
</gene>
<dbReference type="Proteomes" id="UP000325315">
    <property type="component" value="Unassembled WGS sequence"/>
</dbReference>
<dbReference type="EMBL" id="SMMG02000003">
    <property type="protein sequence ID" value="KAA3478990.1"/>
    <property type="molecule type" value="Genomic_DNA"/>
</dbReference>
<accession>A0A5B6WBL4</accession>
<dbReference type="AlphaFoldDB" id="A0A5B6WBL4"/>
<comment type="caution">
    <text evidence="1">The sequence shown here is derived from an EMBL/GenBank/DDBJ whole genome shotgun (WGS) entry which is preliminary data.</text>
</comment>
<dbReference type="PANTHER" id="PTHR33710:SF62">
    <property type="entry name" value="DUF4283 DOMAIN PROTEIN"/>
    <property type="match status" value="1"/>
</dbReference>
<keyword evidence="2" id="KW-1185">Reference proteome</keyword>
<protein>
    <submittedName>
        <fullName evidence="1">Reverse transcriptase</fullName>
    </submittedName>
</protein>
<keyword evidence="1" id="KW-0808">Transferase</keyword>
<keyword evidence="1" id="KW-0695">RNA-directed DNA polymerase</keyword>
<reference evidence="2" key="1">
    <citation type="journal article" date="2019" name="Plant Biotechnol. J.">
        <title>Genome sequencing of the Australian wild diploid species Gossypium australe highlights disease resistance and delayed gland morphogenesis.</title>
        <authorList>
            <person name="Cai Y."/>
            <person name="Cai X."/>
            <person name="Wang Q."/>
            <person name="Wang P."/>
            <person name="Zhang Y."/>
            <person name="Cai C."/>
            <person name="Xu Y."/>
            <person name="Wang K."/>
            <person name="Zhou Z."/>
            <person name="Wang C."/>
            <person name="Geng S."/>
            <person name="Li B."/>
            <person name="Dong Q."/>
            <person name="Hou Y."/>
            <person name="Wang H."/>
            <person name="Ai P."/>
            <person name="Liu Z."/>
            <person name="Yi F."/>
            <person name="Sun M."/>
            <person name="An G."/>
            <person name="Cheng J."/>
            <person name="Zhang Y."/>
            <person name="Shi Q."/>
            <person name="Xie Y."/>
            <person name="Shi X."/>
            <person name="Chang Y."/>
            <person name="Huang F."/>
            <person name="Chen Y."/>
            <person name="Hong S."/>
            <person name="Mi L."/>
            <person name="Sun Q."/>
            <person name="Zhang L."/>
            <person name="Zhou B."/>
            <person name="Peng R."/>
            <person name="Zhang X."/>
            <person name="Liu F."/>
        </authorList>
    </citation>
    <scope>NUCLEOTIDE SEQUENCE [LARGE SCALE GENOMIC DNA]</scope>
    <source>
        <strain evidence="2">cv. PA1801</strain>
    </source>
</reference>
<proteinExistence type="predicted"/>